<dbReference type="GO" id="GO:0009379">
    <property type="term" value="C:Holliday junction helicase complex"/>
    <property type="evidence" value="ECO:0007669"/>
    <property type="project" value="InterPro"/>
</dbReference>
<evidence type="ECO:0000256" key="1">
    <source>
        <dbReference type="ARBA" id="ARBA00022490"/>
    </source>
</evidence>
<organism evidence="8">
    <name type="scientific">Lactiplantibacillus pentosus MP-10</name>
    <dbReference type="NCBI Taxonomy" id="1028490"/>
    <lineage>
        <taxon>Bacteria</taxon>
        <taxon>Bacillati</taxon>
        <taxon>Bacillota</taxon>
        <taxon>Bacilli</taxon>
        <taxon>Lactobacillales</taxon>
        <taxon>Lactobacillaceae</taxon>
        <taxon>Lactiplantibacillus</taxon>
    </lineage>
</organism>
<evidence type="ECO:0000313" key="8">
    <source>
        <dbReference type="EMBL" id="CCB82974.1"/>
    </source>
</evidence>
<comment type="subcellular location">
    <subcellularLocation>
        <location evidence="6">Cytoplasm</location>
    </subcellularLocation>
</comment>
<dbReference type="GO" id="GO:0006281">
    <property type="term" value="P:DNA repair"/>
    <property type="evidence" value="ECO:0007669"/>
    <property type="project" value="UniProtKB-UniRule"/>
</dbReference>
<feature type="region of interest" description="Domain III" evidence="6">
    <location>
        <begin position="167"/>
        <end position="220"/>
    </location>
</feature>
<dbReference type="GO" id="GO:0005737">
    <property type="term" value="C:cytoplasm"/>
    <property type="evidence" value="ECO:0007669"/>
    <property type="project" value="UniProtKB-SubCell"/>
</dbReference>
<keyword evidence="5 6" id="KW-0234">DNA repair</keyword>
<dbReference type="NCBIfam" id="TIGR00084">
    <property type="entry name" value="ruvA"/>
    <property type="match status" value="1"/>
</dbReference>
<comment type="function">
    <text evidence="6">The RuvA-RuvB-RuvC complex processes Holliday junction (HJ) DNA during genetic recombination and DNA repair, while the RuvA-RuvB complex plays an important role in the rescue of blocked DNA replication forks via replication fork reversal (RFR). RuvA specifically binds to HJ cruciform DNA, conferring on it an open structure. The RuvB hexamer acts as an ATP-dependent pump, pulling dsDNA into and through the RuvAB complex. HJ branch migration allows RuvC to scan DNA until it finds its consensus sequence, where it cleaves and resolves the cruciform DNA.</text>
</comment>
<dbReference type="SMART" id="SM00278">
    <property type="entry name" value="HhH1"/>
    <property type="match status" value="2"/>
</dbReference>
<dbReference type="InterPro" id="IPR013849">
    <property type="entry name" value="DNA_helicase_Holl-junc_RuvA_I"/>
</dbReference>
<dbReference type="GO" id="GO:0006310">
    <property type="term" value="P:DNA recombination"/>
    <property type="evidence" value="ECO:0007669"/>
    <property type="project" value="UniProtKB-UniRule"/>
</dbReference>
<dbReference type="SUPFAM" id="SSF46929">
    <property type="entry name" value="DNA helicase RuvA subunit, C-terminal domain"/>
    <property type="match status" value="1"/>
</dbReference>
<evidence type="ECO:0000256" key="2">
    <source>
        <dbReference type="ARBA" id="ARBA00022763"/>
    </source>
</evidence>
<dbReference type="Gene3D" id="1.10.150.20">
    <property type="entry name" value="5' to 3' exonuclease, C-terminal subdomain"/>
    <property type="match status" value="1"/>
</dbReference>
<dbReference type="InterPro" id="IPR011114">
    <property type="entry name" value="RuvA_C"/>
</dbReference>
<evidence type="ECO:0000256" key="5">
    <source>
        <dbReference type="ARBA" id="ARBA00023204"/>
    </source>
</evidence>
<reference evidence="8" key="1">
    <citation type="journal article" date="2011" name="J. Bacteriol.">
        <title>Annotated genome sequence of Lactobacillus pentosus MP-10, which has probiotic potential, from naturally fermented Alorena green table olives.</title>
        <authorList>
            <person name="Abriouel H."/>
            <person name="Benomar N."/>
            <person name="Perez Pulido R."/>
            <person name="Canamero M.M."/>
            <person name="Galvez A."/>
        </authorList>
    </citation>
    <scope>NUCLEOTIDE SEQUENCE</scope>
    <source>
        <strain evidence="8">MP-10</strain>
    </source>
</reference>
<evidence type="ECO:0000256" key="3">
    <source>
        <dbReference type="ARBA" id="ARBA00023125"/>
    </source>
</evidence>
<gene>
    <name evidence="6" type="primary">ruvA</name>
    <name evidence="8" type="ORF">LPE_02001</name>
</gene>
<comment type="subunit">
    <text evidence="6">Homotetramer. Forms an RuvA(8)-RuvB(12)-Holliday junction (HJ) complex. HJ DNA is sandwiched between 2 RuvA tetramers; dsDNA enters through RuvA and exits via RuvB. An RuvB hexamer assembles on each DNA strand where it exits the tetramer. Each RuvB hexamer is contacted by two RuvA subunits (via domain III) on 2 adjacent RuvB subunits; this complex drives branch migration. In the full resolvosome a probable DNA-RuvA(4)-RuvB(12)-RuvC(2) complex forms which resolves the HJ.</text>
</comment>
<dbReference type="GO" id="GO:0016787">
    <property type="term" value="F:hydrolase activity"/>
    <property type="evidence" value="ECO:0007669"/>
    <property type="project" value="UniProtKB-KW"/>
</dbReference>
<comment type="similarity">
    <text evidence="6">Belongs to the RuvA family.</text>
</comment>
<dbReference type="InterPro" id="IPR036267">
    <property type="entry name" value="RuvA_C_sf"/>
</dbReference>
<dbReference type="InterPro" id="IPR003583">
    <property type="entry name" value="Hlx-hairpin-Hlx_DNA-bd_motif"/>
</dbReference>
<keyword evidence="8" id="KW-0547">Nucleotide-binding</keyword>
<dbReference type="InterPro" id="IPR012340">
    <property type="entry name" value="NA-bd_OB-fold"/>
</dbReference>
<name>F6IWF9_LACPE</name>
<comment type="caution">
    <text evidence="6">Lacks conserved residue(s) required for the propagation of feature annotation.</text>
</comment>
<dbReference type="AlphaFoldDB" id="F6IWF9"/>
<feature type="domain" description="Helix-hairpin-helix DNA-binding motif class 1" evidence="7">
    <location>
        <begin position="88"/>
        <end position="107"/>
    </location>
</feature>
<dbReference type="EMBL" id="FR871814">
    <property type="protein sequence ID" value="CCB82974.1"/>
    <property type="molecule type" value="Genomic_DNA"/>
</dbReference>
<dbReference type="GO" id="GO:0009378">
    <property type="term" value="F:four-way junction helicase activity"/>
    <property type="evidence" value="ECO:0007669"/>
    <property type="project" value="InterPro"/>
</dbReference>
<keyword evidence="8" id="KW-0067">ATP-binding</keyword>
<dbReference type="Pfam" id="PF14520">
    <property type="entry name" value="HHH_5"/>
    <property type="match status" value="1"/>
</dbReference>
<comment type="domain">
    <text evidence="6">Has three domains with a flexible linker between the domains II and III and assumes an 'L' shape. Domain III is highly mobile and contacts RuvB.</text>
</comment>
<dbReference type="Gene3D" id="2.40.50.140">
    <property type="entry name" value="Nucleic acid-binding proteins"/>
    <property type="match status" value="1"/>
</dbReference>
<evidence type="ECO:0000259" key="7">
    <source>
        <dbReference type="SMART" id="SM00278"/>
    </source>
</evidence>
<dbReference type="HAMAP" id="MF_00031">
    <property type="entry name" value="DNA_HJ_migration_RuvA"/>
    <property type="match status" value="1"/>
</dbReference>
<feature type="domain" description="Helix-hairpin-helix DNA-binding motif class 1" evidence="7">
    <location>
        <begin position="123"/>
        <end position="142"/>
    </location>
</feature>
<dbReference type="GO" id="GO:0000400">
    <property type="term" value="F:four-way junction DNA binding"/>
    <property type="evidence" value="ECO:0007669"/>
    <property type="project" value="UniProtKB-UniRule"/>
</dbReference>
<proteinExistence type="inferred from homology"/>
<keyword evidence="4 6" id="KW-0233">DNA recombination</keyword>
<sequence>MVQFSKQTYVLFKGVFSVYEYFLGQVTDVTPGYVVIEVSGIGYKVLTANPYRYQVGQTDVKMYIHQAVSDNGMSLFGFFDADEKALFEKLLGVSGIGPKSALAILANNDHAGLIQAINQENATYLTSFPGVGKKTAQQIVLDLKGKLNDLNVDVTGQTALDVEAPAVDGALADALAALEALGYSKADVKKVTKKLETFSQTHASDTNALLSEGLRLLMKK</sequence>
<dbReference type="Pfam" id="PF07499">
    <property type="entry name" value="RuvA_C"/>
    <property type="match status" value="1"/>
</dbReference>
<dbReference type="Pfam" id="PF01330">
    <property type="entry name" value="RuvA_N"/>
    <property type="match status" value="1"/>
</dbReference>
<keyword evidence="1 6" id="KW-0963">Cytoplasm</keyword>
<keyword evidence="2 6" id="KW-0227">DNA damage</keyword>
<dbReference type="Gene3D" id="1.10.8.10">
    <property type="entry name" value="DNA helicase RuvA subunit, C-terminal domain"/>
    <property type="match status" value="1"/>
</dbReference>
<dbReference type="SUPFAM" id="SSF50249">
    <property type="entry name" value="Nucleic acid-binding proteins"/>
    <property type="match status" value="1"/>
</dbReference>
<evidence type="ECO:0000256" key="4">
    <source>
        <dbReference type="ARBA" id="ARBA00023172"/>
    </source>
</evidence>
<dbReference type="SUPFAM" id="SSF47781">
    <property type="entry name" value="RuvA domain 2-like"/>
    <property type="match status" value="1"/>
</dbReference>
<keyword evidence="8" id="KW-0347">Helicase</keyword>
<protein>
    <recommendedName>
        <fullName evidence="6">Holliday junction branch migration complex subunit RuvA</fullName>
    </recommendedName>
</protein>
<evidence type="ECO:0000256" key="6">
    <source>
        <dbReference type="HAMAP-Rule" id="MF_00031"/>
    </source>
</evidence>
<keyword evidence="3 6" id="KW-0238">DNA-binding</keyword>
<dbReference type="GO" id="GO:0048476">
    <property type="term" value="C:Holliday junction resolvase complex"/>
    <property type="evidence" value="ECO:0007669"/>
    <property type="project" value="UniProtKB-UniRule"/>
</dbReference>
<keyword evidence="8" id="KW-0378">Hydrolase</keyword>
<dbReference type="GO" id="GO:0005524">
    <property type="term" value="F:ATP binding"/>
    <property type="evidence" value="ECO:0007669"/>
    <property type="project" value="InterPro"/>
</dbReference>
<dbReference type="InterPro" id="IPR000085">
    <property type="entry name" value="RuvA"/>
</dbReference>
<dbReference type="InterPro" id="IPR010994">
    <property type="entry name" value="RuvA_2-like"/>
</dbReference>
<accession>F6IWF9</accession>